<organism evidence="1">
    <name type="scientific">Phakopsora pachyrhizi</name>
    <name type="common">Asian soybean rust disease fungus</name>
    <dbReference type="NCBI Taxonomy" id="170000"/>
    <lineage>
        <taxon>Eukaryota</taxon>
        <taxon>Fungi</taxon>
        <taxon>Dikarya</taxon>
        <taxon>Basidiomycota</taxon>
        <taxon>Pucciniomycotina</taxon>
        <taxon>Pucciniomycetes</taxon>
        <taxon>Pucciniales</taxon>
        <taxon>Phakopsoraceae</taxon>
        <taxon>Phakopsora</taxon>
    </lineage>
</organism>
<evidence type="ECO:0000313" key="1">
    <source>
        <dbReference type="EMBL" id="ALL41022.1"/>
    </source>
</evidence>
<reference evidence="1" key="1">
    <citation type="submission" date="2015-07" db="EMBL/GenBank/DDBJ databases">
        <title>Elucidating the P. pachyrhizi secretome and potential effectors.</title>
        <authorList>
            <person name="de Carvalho M.C.C.G."/>
            <person name="Nascimento L.C."/>
            <person name="Darben L.M."/>
            <person name="Polizel-Podanosqui A.M."/>
            <person name="Lopes-Caitar V.S."/>
            <person name="Rocha C.S."/>
            <person name="Qi M."/>
            <person name="Carazolle M."/>
            <person name="Kuwahara M.K."/>
            <person name="Pereira G.A.G."/>
            <person name="Abdelnoor R.V."/>
            <person name="Whitham S.A."/>
            <person name="Marcelino-Guimaraes F.C."/>
        </authorList>
    </citation>
    <scope>NUCLEOTIDE SEQUENCE</scope>
</reference>
<sequence length="103" mass="11486">MLESIGLFFIVAVGAYCSAARQIHPFSAVKRSLLSFALLYIVYVSSQPSWPGTNLQVLFKPRNSLVKCRLFGKPKTGLGDVSTYSKSMFHATKQIYLIWLPSP</sequence>
<name>A0A0S1MJG5_PHAPC</name>
<protein>
    <submittedName>
        <fullName evidence="1">Uncharacterized protein</fullName>
    </submittedName>
</protein>
<accession>A0A0S1MJG5</accession>
<dbReference type="AlphaFoldDB" id="A0A0S1MJG5"/>
<dbReference type="EMBL" id="KT246931">
    <property type="protein sequence ID" value="ALL41022.1"/>
    <property type="molecule type" value="mRNA"/>
</dbReference>
<proteinExistence type="evidence at transcript level"/>